<proteinExistence type="predicted"/>
<dbReference type="AlphaFoldDB" id="A0A8J7HLK1"/>
<sequence length="238" mass="27265">MSHYQSKAKSQEARDSGGKFLTMFQRQMLQKSLQEDLPKSYHQRIQIMLLADERKTQREICQILGCCPATARHWTHIARAGMAHQWQDCPIGRPKIMNEEYLERLRELLNNSPRDYGYSFGRWTASWLAKHLAKEFGVEVSDRHLKRLLKQMGLSTLPKPKNAEQRTNEQPTSSKILISDLKSAAITDNSEFLPINFAKLGKDLDIYGARHICSVSFSATVQQYSGLFSFDRGISTLS</sequence>
<dbReference type="InterPro" id="IPR009057">
    <property type="entry name" value="Homeodomain-like_sf"/>
</dbReference>
<dbReference type="Proteomes" id="UP000599391">
    <property type="component" value="Unassembled WGS sequence"/>
</dbReference>
<evidence type="ECO:0000313" key="2">
    <source>
        <dbReference type="Proteomes" id="UP000599391"/>
    </source>
</evidence>
<gene>
    <name evidence="1" type="ORF">I8751_22255</name>
</gene>
<protein>
    <submittedName>
        <fullName evidence="1">Helix-turn-helix domain-containing protein</fullName>
    </submittedName>
</protein>
<dbReference type="EMBL" id="JAECZB010000090">
    <property type="protein sequence ID" value="MBH8555018.1"/>
    <property type="molecule type" value="Genomic_DNA"/>
</dbReference>
<dbReference type="SUPFAM" id="SSF46689">
    <property type="entry name" value="Homeodomain-like"/>
    <property type="match status" value="1"/>
</dbReference>
<keyword evidence="2" id="KW-1185">Reference proteome</keyword>
<comment type="caution">
    <text evidence="1">The sequence shown here is derived from an EMBL/GenBank/DDBJ whole genome shotgun (WGS) entry which is preliminary data.</text>
</comment>
<name>A0A8J7HLK1_9CYAN</name>
<evidence type="ECO:0000313" key="1">
    <source>
        <dbReference type="EMBL" id="MBH8555018.1"/>
    </source>
</evidence>
<accession>A0A8J7HLK1</accession>
<dbReference type="Pfam" id="PF13565">
    <property type="entry name" value="HTH_32"/>
    <property type="match status" value="1"/>
</dbReference>
<organism evidence="1 2">
    <name type="scientific">Atlanticothrix silvestris CENA357</name>
    <dbReference type="NCBI Taxonomy" id="1725252"/>
    <lineage>
        <taxon>Bacteria</taxon>
        <taxon>Bacillati</taxon>
        <taxon>Cyanobacteriota</taxon>
        <taxon>Cyanophyceae</taxon>
        <taxon>Nostocales</taxon>
        <taxon>Nodulariaceae</taxon>
        <taxon>Atlanticothrix</taxon>
        <taxon>Atlanticothrix silvestris</taxon>
    </lineage>
</organism>
<reference evidence="1 2" key="1">
    <citation type="journal article" date="2021" name="Int. J. Syst. Evol. Microbiol.">
        <title>Amazonocrinis nigriterrae gen. nov., sp. nov., Atlanticothrix silvestris gen. nov., sp. nov. and Dendronalium phyllosphericum gen. nov., sp. nov., nostocacean cyanobacteria from Brazilian environments.</title>
        <authorList>
            <person name="Alvarenga D.O."/>
            <person name="Andreote A.P.D."/>
            <person name="Branco L.H.Z."/>
            <person name="Delbaje E."/>
            <person name="Cruz R.B."/>
            <person name="Varani A.M."/>
            <person name="Fiore M.F."/>
        </authorList>
    </citation>
    <scope>NUCLEOTIDE SEQUENCE [LARGE SCALE GENOMIC DNA]</scope>
    <source>
        <strain evidence="1 2">CENA357</strain>
    </source>
</reference>